<evidence type="ECO:0000313" key="9">
    <source>
        <dbReference type="Proteomes" id="UP001060164"/>
    </source>
</evidence>
<dbReference type="GO" id="GO:0008961">
    <property type="term" value="F:phosphatidylglycerol-prolipoprotein diacylglyceryl transferase activity"/>
    <property type="evidence" value="ECO:0007669"/>
    <property type="project" value="UniProtKB-EC"/>
</dbReference>
<comment type="catalytic activity">
    <reaction evidence="7">
        <text>L-cysteinyl-[prolipoprotein] + a 1,2-diacyl-sn-glycero-3-phospho-(1'-sn-glycerol) = an S-1,2-diacyl-sn-glyceryl-L-cysteinyl-[prolipoprotein] + sn-glycerol 1-phosphate + H(+)</text>
        <dbReference type="Rhea" id="RHEA:56712"/>
        <dbReference type="Rhea" id="RHEA-COMP:14679"/>
        <dbReference type="Rhea" id="RHEA-COMP:14680"/>
        <dbReference type="ChEBI" id="CHEBI:15378"/>
        <dbReference type="ChEBI" id="CHEBI:29950"/>
        <dbReference type="ChEBI" id="CHEBI:57685"/>
        <dbReference type="ChEBI" id="CHEBI:64716"/>
        <dbReference type="ChEBI" id="CHEBI:140658"/>
        <dbReference type="EC" id="2.5.1.145"/>
    </reaction>
</comment>
<protein>
    <recommendedName>
        <fullName evidence="7">Phosphatidylglycerol--prolipoprotein diacylglyceryl transferase</fullName>
        <ecNumber evidence="7">2.5.1.145</ecNumber>
    </recommendedName>
</protein>
<evidence type="ECO:0000256" key="3">
    <source>
        <dbReference type="ARBA" id="ARBA00022679"/>
    </source>
</evidence>
<name>A0ABY5VE01_9FIRM</name>
<keyword evidence="5 7" id="KW-1133">Transmembrane helix</keyword>
<evidence type="ECO:0000256" key="2">
    <source>
        <dbReference type="ARBA" id="ARBA00022475"/>
    </source>
</evidence>
<keyword evidence="2 7" id="KW-1003">Cell membrane</keyword>
<evidence type="ECO:0000256" key="4">
    <source>
        <dbReference type="ARBA" id="ARBA00022692"/>
    </source>
</evidence>
<keyword evidence="4 7" id="KW-0812">Transmembrane</keyword>
<feature type="transmembrane region" description="Helical" evidence="7">
    <location>
        <begin position="59"/>
        <end position="82"/>
    </location>
</feature>
<comment type="function">
    <text evidence="7">Catalyzes the transfer of the diacylglyceryl group from phosphatidylglycerol to the sulfhydryl group of the N-terminal cysteine of a prolipoprotein, the first step in the formation of mature lipoproteins.</text>
</comment>
<dbReference type="HAMAP" id="MF_01147">
    <property type="entry name" value="Lgt"/>
    <property type="match status" value="1"/>
</dbReference>
<keyword evidence="3 7" id="KW-0808">Transferase</keyword>
<dbReference type="RefSeq" id="WP_028528816.1">
    <property type="nucleotide sequence ID" value="NZ_CABLBR010000015.1"/>
</dbReference>
<evidence type="ECO:0000313" key="8">
    <source>
        <dbReference type="EMBL" id="UWP58496.1"/>
    </source>
</evidence>
<dbReference type="InterPro" id="IPR001640">
    <property type="entry name" value="Lgt"/>
</dbReference>
<organism evidence="8 9">
    <name type="scientific">Ruminococcus gauvreauii</name>
    <dbReference type="NCBI Taxonomy" id="438033"/>
    <lineage>
        <taxon>Bacteria</taxon>
        <taxon>Bacillati</taxon>
        <taxon>Bacillota</taxon>
        <taxon>Clostridia</taxon>
        <taxon>Eubacteriales</taxon>
        <taxon>Oscillospiraceae</taxon>
        <taxon>Ruminococcus</taxon>
    </lineage>
</organism>
<feature type="binding site" evidence="7">
    <location>
        <position position="145"/>
    </location>
    <ligand>
        <name>a 1,2-diacyl-sn-glycero-3-phospho-(1'-sn-glycerol)</name>
        <dbReference type="ChEBI" id="CHEBI:64716"/>
    </ligand>
</feature>
<dbReference type="Proteomes" id="UP001060164">
    <property type="component" value="Chromosome"/>
</dbReference>
<evidence type="ECO:0000256" key="6">
    <source>
        <dbReference type="ARBA" id="ARBA00023136"/>
    </source>
</evidence>
<comment type="similarity">
    <text evidence="1 7">Belongs to the Lgt family.</text>
</comment>
<feature type="transmembrane region" description="Helical" evidence="7">
    <location>
        <begin position="254"/>
        <end position="277"/>
    </location>
</feature>
<dbReference type="PANTHER" id="PTHR30589">
    <property type="entry name" value="PROLIPOPROTEIN DIACYLGLYCERYL TRANSFERASE"/>
    <property type="match status" value="1"/>
</dbReference>
<dbReference type="PROSITE" id="PS01311">
    <property type="entry name" value="LGT"/>
    <property type="match status" value="1"/>
</dbReference>
<evidence type="ECO:0000256" key="1">
    <source>
        <dbReference type="ARBA" id="ARBA00007150"/>
    </source>
</evidence>
<proteinExistence type="inferred from homology"/>
<dbReference type="Pfam" id="PF01790">
    <property type="entry name" value="LGT"/>
    <property type="match status" value="1"/>
</dbReference>
<feature type="transmembrane region" description="Helical" evidence="7">
    <location>
        <begin position="223"/>
        <end position="242"/>
    </location>
</feature>
<reference evidence="8" key="1">
    <citation type="journal article" date="2022" name="Cell">
        <title>Design, construction, and in vivo augmentation of a complex gut microbiome.</title>
        <authorList>
            <person name="Cheng A.G."/>
            <person name="Ho P.Y."/>
            <person name="Aranda-Diaz A."/>
            <person name="Jain S."/>
            <person name="Yu F.B."/>
            <person name="Meng X."/>
            <person name="Wang M."/>
            <person name="Iakiviak M."/>
            <person name="Nagashima K."/>
            <person name="Zhao A."/>
            <person name="Murugkar P."/>
            <person name="Patil A."/>
            <person name="Atabakhsh K."/>
            <person name="Weakley A."/>
            <person name="Yan J."/>
            <person name="Brumbaugh A.R."/>
            <person name="Higginbottom S."/>
            <person name="Dimas A."/>
            <person name="Shiver A.L."/>
            <person name="Deutschbauer A."/>
            <person name="Neff N."/>
            <person name="Sonnenburg J.L."/>
            <person name="Huang K.C."/>
            <person name="Fischbach M.A."/>
        </authorList>
    </citation>
    <scope>NUCLEOTIDE SEQUENCE</scope>
    <source>
        <strain evidence="8">DSM 19829</strain>
    </source>
</reference>
<evidence type="ECO:0000256" key="7">
    <source>
        <dbReference type="HAMAP-Rule" id="MF_01147"/>
    </source>
</evidence>
<keyword evidence="9" id="KW-1185">Reference proteome</keyword>
<feature type="transmembrane region" description="Helical" evidence="7">
    <location>
        <begin position="102"/>
        <end position="119"/>
    </location>
</feature>
<keyword evidence="6 7" id="KW-0472">Membrane</keyword>
<comment type="subcellular location">
    <subcellularLocation>
        <location evidence="7">Cell membrane</location>
        <topology evidence="7">Multi-pass membrane protein</topology>
    </subcellularLocation>
</comment>
<dbReference type="EC" id="2.5.1.145" evidence="7"/>
<comment type="pathway">
    <text evidence="7">Protein modification; lipoprotein biosynthesis (diacylglyceryl transfer).</text>
</comment>
<dbReference type="PANTHER" id="PTHR30589:SF0">
    <property type="entry name" value="PHOSPHATIDYLGLYCEROL--PROLIPOPROTEIN DIACYLGLYCERYL TRANSFERASE"/>
    <property type="match status" value="1"/>
</dbReference>
<sequence>MDTAINFPHLGIHLDNVGKTFQVFGIDIAYYGVIVVTGMMLGMFVVLREARRVGENTDYYWDMLIIGLVAGVVGARIYYVIFAWDNYKDNLLEIFNTRHGGLAIYGGIIGAAVAVFIYSRVKKMSFMRMVDCIAPGLLLGQIIGRWGNFFNREAFGGYTDSLLAMQLPVSAVRENEITQQMWAHVQTVGGVEMIQVHPTFLYEGTWNLCILILLLIYRKKKKFDGEVFLLYLMGYGLGRAWIEGLRTDQLLIPGVGIPVSQVLSGILVVAAAASILWKRKKLRKNAETLDVVDENKE</sequence>
<accession>A0ABY5VE01</accession>
<dbReference type="EMBL" id="CP102290">
    <property type="protein sequence ID" value="UWP58496.1"/>
    <property type="molecule type" value="Genomic_DNA"/>
</dbReference>
<feature type="transmembrane region" description="Helical" evidence="7">
    <location>
        <begin position="28"/>
        <end position="47"/>
    </location>
</feature>
<gene>
    <name evidence="7 8" type="primary">lgt</name>
    <name evidence="8" type="ORF">NQ502_14055</name>
</gene>
<dbReference type="NCBIfam" id="TIGR00544">
    <property type="entry name" value="lgt"/>
    <property type="match status" value="1"/>
</dbReference>
<evidence type="ECO:0000256" key="5">
    <source>
        <dbReference type="ARBA" id="ARBA00022989"/>
    </source>
</evidence>